<reference evidence="3" key="1">
    <citation type="submission" date="2019-12" db="EMBL/GenBank/DDBJ databases">
        <title>An insight into the sialome of adult female Ixodes ricinus ticks feeding for 6 days.</title>
        <authorList>
            <person name="Perner J."/>
            <person name="Ribeiro J.M.C."/>
        </authorList>
    </citation>
    <scope>NUCLEOTIDE SEQUENCE</scope>
    <source>
        <strain evidence="3">Semi-engorged</strain>
        <tissue evidence="3">Salivary glands</tissue>
    </source>
</reference>
<dbReference type="AlphaFoldDB" id="A0A6B0U3M6"/>
<keyword evidence="1" id="KW-0472">Membrane</keyword>
<name>A0A6B0U3M6_IXORI</name>
<sequence>MLVRACAHVTLVLLLPLSCIHYVEALDLELELSIANLQLLFPTSLVLSVLLDIRIVVIVFVARPIRHGDALLIVARD</sequence>
<feature type="chain" id="PRO_5025431174" evidence="2">
    <location>
        <begin position="26"/>
        <end position="77"/>
    </location>
</feature>
<protein>
    <submittedName>
        <fullName evidence="3">Putative secreted protein</fullName>
    </submittedName>
</protein>
<keyword evidence="2" id="KW-0732">Signal</keyword>
<keyword evidence="1" id="KW-1133">Transmembrane helix</keyword>
<organism evidence="3">
    <name type="scientific">Ixodes ricinus</name>
    <name type="common">Common tick</name>
    <name type="synonym">Acarus ricinus</name>
    <dbReference type="NCBI Taxonomy" id="34613"/>
    <lineage>
        <taxon>Eukaryota</taxon>
        <taxon>Metazoa</taxon>
        <taxon>Ecdysozoa</taxon>
        <taxon>Arthropoda</taxon>
        <taxon>Chelicerata</taxon>
        <taxon>Arachnida</taxon>
        <taxon>Acari</taxon>
        <taxon>Parasitiformes</taxon>
        <taxon>Ixodida</taxon>
        <taxon>Ixodoidea</taxon>
        <taxon>Ixodidae</taxon>
        <taxon>Ixodinae</taxon>
        <taxon>Ixodes</taxon>
    </lineage>
</organism>
<evidence type="ECO:0000313" key="3">
    <source>
        <dbReference type="EMBL" id="MXU83807.1"/>
    </source>
</evidence>
<feature type="signal peptide" evidence="2">
    <location>
        <begin position="1"/>
        <end position="25"/>
    </location>
</feature>
<feature type="transmembrane region" description="Helical" evidence="1">
    <location>
        <begin position="41"/>
        <end position="62"/>
    </location>
</feature>
<keyword evidence="1" id="KW-0812">Transmembrane</keyword>
<evidence type="ECO:0000256" key="1">
    <source>
        <dbReference type="SAM" id="Phobius"/>
    </source>
</evidence>
<proteinExistence type="predicted"/>
<accession>A0A6B0U3M6</accession>
<evidence type="ECO:0000256" key="2">
    <source>
        <dbReference type="SAM" id="SignalP"/>
    </source>
</evidence>
<dbReference type="EMBL" id="GIFC01001724">
    <property type="protein sequence ID" value="MXU83807.1"/>
    <property type="molecule type" value="Transcribed_RNA"/>
</dbReference>